<feature type="compositionally biased region" description="Pro residues" evidence="1">
    <location>
        <begin position="14"/>
        <end position="24"/>
    </location>
</feature>
<dbReference type="InterPro" id="IPR029058">
    <property type="entry name" value="AB_hydrolase_fold"/>
</dbReference>
<dbReference type="GO" id="GO:0072330">
    <property type="term" value="P:monocarboxylic acid biosynthetic process"/>
    <property type="evidence" value="ECO:0007669"/>
    <property type="project" value="UniProtKB-ARBA"/>
</dbReference>
<comment type="caution">
    <text evidence="3">The sequence shown here is derived from an EMBL/GenBank/DDBJ whole genome shotgun (WGS) entry which is preliminary data.</text>
</comment>
<dbReference type="PANTHER" id="PTHR46023:SF6">
    <property type="entry name" value="LIPASE CLASS 3 FAMILY PROTEIN"/>
    <property type="match status" value="1"/>
</dbReference>
<evidence type="ECO:0000313" key="3">
    <source>
        <dbReference type="EMBL" id="CAG8386728.1"/>
    </source>
</evidence>
<dbReference type="InterPro" id="IPR002921">
    <property type="entry name" value="Fungal_lipase-type"/>
</dbReference>
<feature type="domain" description="Fungal lipase-type" evidence="2">
    <location>
        <begin position="312"/>
        <end position="461"/>
    </location>
</feature>
<sequence>MAFGRSSRSKRPSSPEPPPKPPRPQRSHQQTQATPGASYNQANVPYIAPVGACSVSTLRASPPVPYQNGPMSMVHLPTTVPSQSPYQYSASAVSTVSAVSSPLPETLQPPQRPSKWKSCTNLNQSMTQLVSHTVEKTNATILELENLVHHSLRGGANVNDATCRLLDQVITSIDLGSFCGRENELSEWCFGMKIQYALISDGYLVAACTVPFQSDARKDRRAQRQGKKPAGSVDYFSKVYLYANARLPPQLIPLKFYLPTYPLLQLAAKYSRRVYDKPSGHEKHSYVNSDWRQGTKAMVVKSLPVDDLNTIVFAIRGTQSFMDWAVNVHTAPTSPQGFLDDPSNCCHSGFLSVARKMVAPVAARLRNLLEEDPNRMAYSLIFTGHSAGGAVASLLYLHLLSESPAVCSELTHLRGCFKRIHCITFGAPPISIRPFHPFNGVNGSKSMFFAFINEGDPVARADKGYFLSLLDLYVKPAPGSLLTLYDRKNTTAPSYWRIPRSTLSLAGRLVVIRSRDQLNGRPMAISPAGSSNSPGIPPALPPKENVDAFGIVDADLKGVVFGDPVMHFMDLYSRRIDSMARAALSTR</sequence>
<feature type="compositionally biased region" description="Polar residues" evidence="1">
    <location>
        <begin position="28"/>
        <end position="40"/>
    </location>
</feature>
<accession>A0A9W4NJJ2</accession>
<feature type="region of interest" description="Disordered" evidence="1">
    <location>
        <begin position="1"/>
        <end position="40"/>
    </location>
</feature>
<evidence type="ECO:0000259" key="2">
    <source>
        <dbReference type="Pfam" id="PF01764"/>
    </source>
</evidence>
<dbReference type="OrthoDB" id="438440at2759"/>
<dbReference type="Gene3D" id="3.40.50.1820">
    <property type="entry name" value="alpha/beta hydrolase"/>
    <property type="match status" value="1"/>
</dbReference>
<dbReference type="PANTHER" id="PTHR46023">
    <property type="entry name" value="LIPASE CLASS 3 PROTEIN-LIKE"/>
    <property type="match status" value="1"/>
</dbReference>
<dbReference type="Proteomes" id="UP001152646">
    <property type="component" value="Unassembled WGS sequence"/>
</dbReference>
<reference evidence="3" key="1">
    <citation type="submission" date="2021-07" db="EMBL/GenBank/DDBJ databases">
        <authorList>
            <person name="Branca A.L. A."/>
        </authorList>
    </citation>
    <scope>NUCLEOTIDE SEQUENCE</scope>
</reference>
<dbReference type="AlphaFoldDB" id="A0A9W4NJJ2"/>
<dbReference type="EMBL" id="CAJVPA010000192">
    <property type="protein sequence ID" value="CAG8386728.1"/>
    <property type="molecule type" value="Genomic_DNA"/>
</dbReference>
<protein>
    <recommendedName>
        <fullName evidence="2">Fungal lipase-type domain-containing protein</fullName>
    </recommendedName>
</protein>
<name>A0A9W4NJJ2_9EURO</name>
<dbReference type="CDD" id="cd00519">
    <property type="entry name" value="Lipase_3"/>
    <property type="match status" value="1"/>
</dbReference>
<dbReference type="Pfam" id="PF01764">
    <property type="entry name" value="Lipase_3"/>
    <property type="match status" value="1"/>
</dbReference>
<dbReference type="SUPFAM" id="SSF53474">
    <property type="entry name" value="alpha/beta-Hydrolases"/>
    <property type="match status" value="1"/>
</dbReference>
<proteinExistence type="predicted"/>
<organism evidence="3 4">
    <name type="scientific">Penicillium salamii</name>
    <dbReference type="NCBI Taxonomy" id="1612424"/>
    <lineage>
        <taxon>Eukaryota</taxon>
        <taxon>Fungi</taxon>
        <taxon>Dikarya</taxon>
        <taxon>Ascomycota</taxon>
        <taxon>Pezizomycotina</taxon>
        <taxon>Eurotiomycetes</taxon>
        <taxon>Eurotiomycetidae</taxon>
        <taxon>Eurotiales</taxon>
        <taxon>Aspergillaceae</taxon>
        <taxon>Penicillium</taxon>
    </lineage>
</organism>
<gene>
    <name evidence="3" type="ORF">PSALAMII_LOCUS6640</name>
</gene>
<evidence type="ECO:0000256" key="1">
    <source>
        <dbReference type="SAM" id="MobiDB-lite"/>
    </source>
</evidence>
<dbReference type="GO" id="GO:0017000">
    <property type="term" value="P:antibiotic biosynthetic process"/>
    <property type="evidence" value="ECO:0007669"/>
    <property type="project" value="UniProtKB-ARBA"/>
</dbReference>
<evidence type="ECO:0000313" key="4">
    <source>
        <dbReference type="Proteomes" id="UP001152646"/>
    </source>
</evidence>
<dbReference type="GO" id="GO:0006629">
    <property type="term" value="P:lipid metabolic process"/>
    <property type="evidence" value="ECO:0007669"/>
    <property type="project" value="InterPro"/>
</dbReference>